<dbReference type="EMBL" id="AFNH02000857">
    <property type="protein sequence ID" value="EZG55292.1"/>
    <property type="molecule type" value="Genomic_DNA"/>
</dbReference>
<accession>A0A023B307</accession>
<feature type="region of interest" description="Disordered" evidence="1">
    <location>
        <begin position="244"/>
        <end position="313"/>
    </location>
</feature>
<evidence type="ECO:0000313" key="4">
    <source>
        <dbReference type="Proteomes" id="UP000019763"/>
    </source>
</evidence>
<protein>
    <submittedName>
        <fullName evidence="3">Chaperone DnaJ</fullName>
    </submittedName>
</protein>
<dbReference type="InterPro" id="IPR051100">
    <property type="entry name" value="DnaJ_subfamily_B/C"/>
</dbReference>
<gene>
    <name evidence="3" type="ORF">GNI_115210</name>
</gene>
<dbReference type="InterPro" id="IPR001623">
    <property type="entry name" value="DnaJ_domain"/>
</dbReference>
<feature type="compositionally biased region" description="Low complexity" evidence="1">
    <location>
        <begin position="247"/>
        <end position="257"/>
    </location>
</feature>
<reference evidence="3" key="1">
    <citation type="submission" date="2013-12" db="EMBL/GenBank/DDBJ databases">
        <authorList>
            <person name="Omoto C.K."/>
            <person name="Sibley D."/>
            <person name="Venepally P."/>
            <person name="Hadjithomas M."/>
            <person name="Karamycheva S."/>
            <person name="Brunk B."/>
            <person name="Roos D."/>
            <person name="Caler E."/>
            <person name="Lorenzi H."/>
        </authorList>
    </citation>
    <scope>NUCLEOTIDE SEQUENCE</scope>
</reference>
<dbReference type="PANTHER" id="PTHR43908:SF3">
    <property type="entry name" value="AT29763P-RELATED"/>
    <property type="match status" value="1"/>
</dbReference>
<dbReference type="Pfam" id="PF00226">
    <property type="entry name" value="DnaJ"/>
    <property type="match status" value="1"/>
</dbReference>
<keyword evidence="4" id="KW-1185">Reference proteome</keyword>
<dbReference type="InterPro" id="IPR036869">
    <property type="entry name" value="J_dom_sf"/>
</dbReference>
<name>A0A023B307_GRENI</name>
<dbReference type="Gene3D" id="1.10.287.110">
    <property type="entry name" value="DnaJ domain"/>
    <property type="match status" value="1"/>
</dbReference>
<dbReference type="GeneID" id="22914092"/>
<feature type="domain" description="J" evidence="2">
    <location>
        <begin position="59"/>
        <end position="127"/>
    </location>
</feature>
<organism evidence="3 4">
    <name type="scientific">Gregarina niphandrodes</name>
    <name type="common">Septate eugregarine</name>
    <dbReference type="NCBI Taxonomy" id="110365"/>
    <lineage>
        <taxon>Eukaryota</taxon>
        <taxon>Sar</taxon>
        <taxon>Alveolata</taxon>
        <taxon>Apicomplexa</taxon>
        <taxon>Conoidasida</taxon>
        <taxon>Gregarinasina</taxon>
        <taxon>Eugregarinorida</taxon>
        <taxon>Gregarinidae</taxon>
        <taxon>Gregarina</taxon>
    </lineage>
</organism>
<dbReference type="SUPFAM" id="SSF46565">
    <property type="entry name" value="Chaperone J-domain"/>
    <property type="match status" value="1"/>
</dbReference>
<dbReference type="RefSeq" id="XP_011131671.1">
    <property type="nucleotide sequence ID" value="XM_011133369.1"/>
</dbReference>
<dbReference type="VEuPathDB" id="CryptoDB:GNI_115210"/>
<proteinExistence type="predicted"/>
<dbReference type="PANTHER" id="PTHR43908">
    <property type="entry name" value="AT29763P-RELATED"/>
    <property type="match status" value="1"/>
</dbReference>
<sequence>MVGPLVGAEQFAEIFSGPISGAGGRRESVRGFRKVPALNMSLPQQQESVPGVASPDDCEHYALLGLERARCLEYTPQQLRRAYRKQALALHPDRCSAPNAAARFDGVKQALAFLLDEPRRREYDRAFLEARTRQAQRDAQAQIRQSLAQELLRKERQAERRQVERQQAGQRHAEQPVGTKRRDAQYADAQYEGEGGRKKRHKGDDLVDRGIHGVDRRVCRSGSSVPVDDFSDDEELFAALDERLKQQQKNSQSTTSQVTPKVVIPLDESPGASEPSSAGGEPATATVLIEDDSELIDLRSPESGSESASEDEKLLLQQLVNMIKRDKQP</sequence>
<dbReference type="Proteomes" id="UP000019763">
    <property type="component" value="Unassembled WGS sequence"/>
</dbReference>
<evidence type="ECO:0000256" key="1">
    <source>
        <dbReference type="SAM" id="MobiDB-lite"/>
    </source>
</evidence>
<dbReference type="SMART" id="SM00271">
    <property type="entry name" value="DnaJ"/>
    <property type="match status" value="1"/>
</dbReference>
<dbReference type="GO" id="GO:0071218">
    <property type="term" value="P:cellular response to misfolded protein"/>
    <property type="evidence" value="ECO:0007669"/>
    <property type="project" value="TreeGrafter"/>
</dbReference>
<feature type="region of interest" description="Disordered" evidence="1">
    <location>
        <begin position="154"/>
        <end position="184"/>
    </location>
</feature>
<evidence type="ECO:0000313" key="3">
    <source>
        <dbReference type="EMBL" id="EZG55292.1"/>
    </source>
</evidence>
<evidence type="ECO:0000259" key="2">
    <source>
        <dbReference type="PROSITE" id="PS50076"/>
    </source>
</evidence>
<dbReference type="CDD" id="cd06257">
    <property type="entry name" value="DnaJ"/>
    <property type="match status" value="1"/>
</dbReference>
<dbReference type="PROSITE" id="PS50076">
    <property type="entry name" value="DNAJ_2"/>
    <property type="match status" value="1"/>
</dbReference>
<comment type="caution">
    <text evidence="3">The sequence shown here is derived from an EMBL/GenBank/DDBJ whole genome shotgun (WGS) entry which is preliminary data.</text>
</comment>
<feature type="compositionally biased region" description="Basic and acidic residues" evidence="1">
    <location>
        <begin position="154"/>
        <end position="164"/>
    </location>
</feature>
<dbReference type="GO" id="GO:0030544">
    <property type="term" value="F:Hsp70 protein binding"/>
    <property type="evidence" value="ECO:0007669"/>
    <property type="project" value="TreeGrafter"/>
</dbReference>
<feature type="compositionally biased region" description="Low complexity" evidence="1">
    <location>
        <begin position="268"/>
        <end position="283"/>
    </location>
</feature>
<dbReference type="GO" id="GO:0005789">
    <property type="term" value="C:endoplasmic reticulum membrane"/>
    <property type="evidence" value="ECO:0007669"/>
    <property type="project" value="TreeGrafter"/>
</dbReference>
<dbReference type="OrthoDB" id="376357at2759"/>
<dbReference type="AlphaFoldDB" id="A0A023B307"/>
<feature type="region of interest" description="Disordered" evidence="1">
    <location>
        <begin position="189"/>
        <end position="208"/>
    </location>
</feature>